<keyword evidence="1" id="KW-0812">Transmembrane</keyword>
<reference evidence="3" key="1">
    <citation type="submission" date="2014-03" db="EMBL/GenBank/DDBJ databases">
        <authorList>
            <person name="Aksoy S."/>
            <person name="Warren W."/>
            <person name="Wilson R.K."/>
        </authorList>
    </citation>
    <scope>NUCLEOTIDE SEQUENCE [LARGE SCALE GENOMIC DNA]</scope>
    <source>
        <strain evidence="3">IAEA</strain>
    </source>
</reference>
<keyword evidence="3" id="KW-1185">Reference proteome</keyword>
<dbReference type="EnsemblMetazoa" id="GBRI038162-RA">
    <property type="protein sequence ID" value="GBRI038162-PA"/>
    <property type="gene ID" value="GBRI038162"/>
</dbReference>
<evidence type="ECO:0000256" key="1">
    <source>
        <dbReference type="SAM" id="Phobius"/>
    </source>
</evidence>
<dbReference type="VEuPathDB" id="VectorBase:GBRI038162"/>
<evidence type="ECO:0000313" key="3">
    <source>
        <dbReference type="Proteomes" id="UP000091820"/>
    </source>
</evidence>
<name>A0A1A9WZ76_9MUSC</name>
<dbReference type="Proteomes" id="UP000091820">
    <property type="component" value="Unassembled WGS sequence"/>
</dbReference>
<proteinExistence type="predicted"/>
<evidence type="ECO:0000313" key="2">
    <source>
        <dbReference type="EnsemblMetazoa" id="GBRI038162-PA"/>
    </source>
</evidence>
<accession>A0A1A9WZ76</accession>
<protein>
    <submittedName>
        <fullName evidence="2">Uncharacterized protein</fullName>
    </submittedName>
</protein>
<reference evidence="2" key="2">
    <citation type="submission" date="2020-05" db="UniProtKB">
        <authorList>
            <consortium name="EnsemblMetazoa"/>
        </authorList>
    </citation>
    <scope>IDENTIFICATION</scope>
    <source>
        <strain evidence="2">IAEA</strain>
    </source>
</reference>
<keyword evidence="1" id="KW-1133">Transmembrane helix</keyword>
<keyword evidence="1" id="KW-0472">Membrane</keyword>
<feature type="transmembrane region" description="Helical" evidence="1">
    <location>
        <begin position="87"/>
        <end position="110"/>
    </location>
</feature>
<organism evidence="2 3">
    <name type="scientific">Glossina brevipalpis</name>
    <dbReference type="NCBI Taxonomy" id="37001"/>
    <lineage>
        <taxon>Eukaryota</taxon>
        <taxon>Metazoa</taxon>
        <taxon>Ecdysozoa</taxon>
        <taxon>Arthropoda</taxon>
        <taxon>Hexapoda</taxon>
        <taxon>Insecta</taxon>
        <taxon>Pterygota</taxon>
        <taxon>Neoptera</taxon>
        <taxon>Endopterygota</taxon>
        <taxon>Diptera</taxon>
        <taxon>Brachycera</taxon>
        <taxon>Muscomorpha</taxon>
        <taxon>Hippoboscoidea</taxon>
        <taxon>Glossinidae</taxon>
        <taxon>Glossina</taxon>
    </lineage>
</organism>
<feature type="transmembrane region" description="Helical" evidence="1">
    <location>
        <begin position="130"/>
        <end position="152"/>
    </location>
</feature>
<sequence>MSCAAFLCSVGNRSAGSRIDWWVLRLPPPIISMSSAILFPSSANASIIVATSCTPGSDGGDVLVLCCTGVSVRSSGERAMRLLRLEASSSAVCTSFTSFLVGGVPLPVIFDEPAGDLVTLLLGLNGFSSLIFMSILLHNDVWVLMLILVMLCKRVNLQNSGFQSTQQNLYKITQIDQDYD</sequence>
<dbReference type="AlphaFoldDB" id="A0A1A9WZ76"/>